<dbReference type="Gene3D" id="6.10.140.1910">
    <property type="match status" value="1"/>
</dbReference>
<protein>
    <recommendedName>
        <fullName evidence="9">Potassium channel voltage dependent KCNQ C-terminal domain-containing protein</fullName>
    </recommendedName>
</protein>
<evidence type="ECO:0000256" key="5">
    <source>
        <dbReference type="ARBA" id="ARBA00023065"/>
    </source>
</evidence>
<dbReference type="EMBL" id="LUCH01002573">
    <property type="protein sequence ID" value="KAF5401288.1"/>
    <property type="molecule type" value="Genomic_DNA"/>
</dbReference>
<comment type="caution">
    <text evidence="10">The sequence shown here is derived from an EMBL/GenBank/DDBJ whole genome shotgun (WGS) entry which is preliminary data.</text>
</comment>
<name>A0A8J4WGX0_9TREM</name>
<evidence type="ECO:0000259" key="9">
    <source>
        <dbReference type="Pfam" id="PF03520"/>
    </source>
</evidence>
<evidence type="ECO:0000256" key="7">
    <source>
        <dbReference type="ARBA" id="ARBA00034430"/>
    </source>
</evidence>
<keyword evidence="3" id="KW-0472">Membrane</keyword>
<dbReference type="Proteomes" id="UP000748531">
    <property type="component" value="Unassembled WGS sequence"/>
</dbReference>
<dbReference type="AlphaFoldDB" id="A0A8J4WGX0"/>
<keyword evidence="8" id="KW-0732">Signal</keyword>
<comment type="catalytic activity">
    <reaction evidence="7">
        <text>K(+)(in) = K(+)(out)</text>
        <dbReference type="Rhea" id="RHEA:29463"/>
        <dbReference type="ChEBI" id="CHEBI:29103"/>
    </reaction>
</comment>
<keyword evidence="4" id="KW-0630">Potassium</keyword>
<evidence type="ECO:0000256" key="3">
    <source>
        <dbReference type="ARBA" id="ARBA00022475"/>
    </source>
</evidence>
<evidence type="ECO:0000313" key="10">
    <source>
        <dbReference type="EMBL" id="KAF5401288.1"/>
    </source>
</evidence>
<keyword evidence="6" id="KW-0407">Ion channel</keyword>
<evidence type="ECO:0000256" key="4">
    <source>
        <dbReference type="ARBA" id="ARBA00022958"/>
    </source>
</evidence>
<gene>
    <name evidence="10" type="ORF">PHET_05560</name>
</gene>
<proteinExistence type="predicted"/>
<comment type="subcellular location">
    <subcellularLocation>
        <location evidence="1">Cell membrane</location>
        <topology evidence="1">Multi-pass membrane protein</topology>
    </subcellularLocation>
</comment>
<keyword evidence="11" id="KW-1185">Reference proteome</keyword>
<keyword evidence="2" id="KW-0813">Transport</keyword>
<reference evidence="10" key="1">
    <citation type="submission" date="2019-05" db="EMBL/GenBank/DDBJ databases">
        <title>Annotation for the trematode Paragonimus heterotremus.</title>
        <authorList>
            <person name="Choi Y.-J."/>
        </authorList>
    </citation>
    <scope>NUCLEOTIDE SEQUENCE</scope>
    <source>
        <strain evidence="10">LC</strain>
    </source>
</reference>
<accession>A0A8J4WGX0</accession>
<feature type="domain" description="Potassium channel voltage dependent KCNQ C-terminal" evidence="9">
    <location>
        <begin position="131"/>
        <end position="190"/>
    </location>
</feature>
<evidence type="ECO:0000256" key="8">
    <source>
        <dbReference type="SAM" id="SignalP"/>
    </source>
</evidence>
<keyword evidence="5" id="KW-0406">Ion transport</keyword>
<feature type="signal peptide" evidence="8">
    <location>
        <begin position="1"/>
        <end position="19"/>
    </location>
</feature>
<keyword evidence="3" id="KW-1003">Cell membrane</keyword>
<evidence type="ECO:0000313" key="11">
    <source>
        <dbReference type="Proteomes" id="UP000748531"/>
    </source>
</evidence>
<feature type="chain" id="PRO_5035304852" description="Potassium channel voltage dependent KCNQ C-terminal domain-containing protein" evidence="8">
    <location>
        <begin position="20"/>
        <end position="196"/>
    </location>
</feature>
<dbReference type="GO" id="GO:0005249">
    <property type="term" value="F:voltage-gated potassium channel activity"/>
    <property type="evidence" value="ECO:0007669"/>
    <property type="project" value="InterPro"/>
</dbReference>
<dbReference type="InterPro" id="IPR013821">
    <property type="entry name" value="K_chnl_volt-dep_KCNQ_C"/>
</dbReference>
<dbReference type="Pfam" id="PF03520">
    <property type="entry name" value="KCNQ_channel"/>
    <property type="match status" value="1"/>
</dbReference>
<sequence length="196" mass="22223">MRIHLILLCFLSQWFTANSLRDRNERAGNRLTRFATARRLGLTSPTLNDSATQSVMSRFASASFGPFRSNSNGQTTFPETPDIVPIDSFSSSRLQRSHMNVSHTESSIPTYFSPQFHLSGSGDNDPSEVPISILSQTEKNAIRAIRNIKFFVARRKFREALRPYDVKDVIEQYSAGHLDMLGRIKILQARQVVKIF</sequence>
<evidence type="ECO:0000256" key="2">
    <source>
        <dbReference type="ARBA" id="ARBA00022448"/>
    </source>
</evidence>
<evidence type="ECO:0000256" key="6">
    <source>
        <dbReference type="ARBA" id="ARBA00023303"/>
    </source>
</evidence>
<dbReference type="PANTHER" id="PTHR47735">
    <property type="entry name" value="POTASSIUM VOLTAGE-GATED CHANNEL SUBFAMILY KQT MEMBER 4"/>
    <property type="match status" value="1"/>
</dbReference>
<dbReference type="OrthoDB" id="8879391at2759"/>
<dbReference type="InterPro" id="IPR003937">
    <property type="entry name" value="K_chnl_volt-dep_KCNQ"/>
</dbReference>
<dbReference type="PANTHER" id="PTHR47735:SF9">
    <property type="entry name" value="POTASSIUM VOLTAGE-GATED CHANNEL SUBFAMILY KQT MEMBER 4-LIKE ISOFORM X1"/>
    <property type="match status" value="1"/>
</dbReference>
<organism evidence="10 11">
    <name type="scientific">Paragonimus heterotremus</name>
    <dbReference type="NCBI Taxonomy" id="100268"/>
    <lineage>
        <taxon>Eukaryota</taxon>
        <taxon>Metazoa</taxon>
        <taxon>Spiralia</taxon>
        <taxon>Lophotrochozoa</taxon>
        <taxon>Platyhelminthes</taxon>
        <taxon>Trematoda</taxon>
        <taxon>Digenea</taxon>
        <taxon>Plagiorchiida</taxon>
        <taxon>Troglotremata</taxon>
        <taxon>Troglotrematidae</taxon>
        <taxon>Paragonimus</taxon>
    </lineage>
</organism>
<evidence type="ECO:0000256" key="1">
    <source>
        <dbReference type="ARBA" id="ARBA00004651"/>
    </source>
</evidence>
<dbReference type="GO" id="GO:0008076">
    <property type="term" value="C:voltage-gated potassium channel complex"/>
    <property type="evidence" value="ECO:0007669"/>
    <property type="project" value="TreeGrafter"/>
</dbReference>